<dbReference type="EMBL" id="CAKMRJ010005634">
    <property type="protein sequence ID" value="CAH1449507.1"/>
    <property type="molecule type" value="Genomic_DNA"/>
</dbReference>
<evidence type="ECO:0000256" key="1">
    <source>
        <dbReference type="SAM" id="Coils"/>
    </source>
</evidence>
<sequence length="266" mass="30731">MYIKRQVARNMRQIQTLDHKIHNTIEVLLSPMYQKIDEFIQSLSSLDSVYEAMLDHLQSHITAPDRYTSSLEKSIAELSKASASSSTSPFQAFSEQVQCQLDSLRSNIDNISKSNSQQVNNYSDSPNAFEKRRKEKLELLDKMVVVARLKAQQNRAKMAETEKELIRKQGIKDPALKLHQIDPKDRGKQKVIFKTKNELAKEDQMEIYEELVKQLKAKELKSKQEALIKKKSSEISPEERSTLHDEQFLAPSPKRTIFFNLDVDSY</sequence>
<keyword evidence="3" id="KW-1185">Reference proteome</keyword>
<protein>
    <submittedName>
        <fullName evidence="2">Uncharacterized protein</fullName>
    </submittedName>
</protein>
<evidence type="ECO:0000313" key="3">
    <source>
        <dbReference type="Proteomes" id="UP001157418"/>
    </source>
</evidence>
<keyword evidence="1" id="KW-0175">Coiled coil</keyword>
<feature type="coiled-coil region" evidence="1">
    <location>
        <begin position="198"/>
        <end position="225"/>
    </location>
</feature>
<reference evidence="2 3" key="1">
    <citation type="submission" date="2022-01" db="EMBL/GenBank/DDBJ databases">
        <authorList>
            <person name="Xiong W."/>
            <person name="Schranz E."/>
        </authorList>
    </citation>
    <scope>NUCLEOTIDE SEQUENCE [LARGE SCALE GENOMIC DNA]</scope>
</reference>
<dbReference type="AlphaFoldDB" id="A0AAU9PIG8"/>
<evidence type="ECO:0000313" key="2">
    <source>
        <dbReference type="EMBL" id="CAH1449507.1"/>
    </source>
</evidence>
<name>A0AAU9PIG8_9ASTR</name>
<proteinExistence type="predicted"/>
<organism evidence="2 3">
    <name type="scientific">Lactuca virosa</name>
    <dbReference type="NCBI Taxonomy" id="75947"/>
    <lineage>
        <taxon>Eukaryota</taxon>
        <taxon>Viridiplantae</taxon>
        <taxon>Streptophyta</taxon>
        <taxon>Embryophyta</taxon>
        <taxon>Tracheophyta</taxon>
        <taxon>Spermatophyta</taxon>
        <taxon>Magnoliopsida</taxon>
        <taxon>eudicotyledons</taxon>
        <taxon>Gunneridae</taxon>
        <taxon>Pentapetalae</taxon>
        <taxon>asterids</taxon>
        <taxon>campanulids</taxon>
        <taxon>Asterales</taxon>
        <taxon>Asteraceae</taxon>
        <taxon>Cichorioideae</taxon>
        <taxon>Cichorieae</taxon>
        <taxon>Lactucinae</taxon>
        <taxon>Lactuca</taxon>
    </lineage>
</organism>
<accession>A0AAU9PIG8</accession>
<gene>
    <name evidence="2" type="ORF">LVIROSA_LOCUS34988</name>
</gene>
<dbReference type="Proteomes" id="UP001157418">
    <property type="component" value="Unassembled WGS sequence"/>
</dbReference>
<comment type="caution">
    <text evidence="2">The sequence shown here is derived from an EMBL/GenBank/DDBJ whole genome shotgun (WGS) entry which is preliminary data.</text>
</comment>